<feature type="compositionally biased region" description="Polar residues" evidence="6">
    <location>
        <begin position="931"/>
        <end position="944"/>
    </location>
</feature>
<dbReference type="SUPFAM" id="SSF52799">
    <property type="entry name" value="(Phosphotyrosine protein) phosphatases II"/>
    <property type="match status" value="1"/>
</dbReference>
<evidence type="ECO:0000256" key="1">
    <source>
        <dbReference type="ARBA" id="ARBA00004177"/>
    </source>
</evidence>
<sequence length="2326" mass="258619">MEAVPRLPMIAFELKTSPEYVDFGPVLKQYIRDNYGEDPADYNKACTDLEQLRQSAVHVSHDFMGCSTLKKYYAQLQFLQGRFPMTDGGQAALPFTWEDIFMAREVTLADIKFEQASVLYNIGALHSILGSMETRTNADSMKVACTHFQCASGAFEYLRDHFGSAMMSLDFSHELLTFHVNLMLAQAQECILEKSMIDSRKSSITAKVSAQIVEFNNLALKSLEPAYKEGIVPSRKYKEWKKRMELKSQFYECITCFYMGKQSEEHQKWGECLAYYTEAFNKLNECIKKGKSEDGDIQESFRFAMDVIGGKYQSAKKDNDFVYHDKVPDFDSLPEVKGASLVKGITFNPSDPDVSGPDLFQKLVPMEAHEASSLYSEEKAKLIRRVCGNIEDKNAELVQFMSSLNIDQSSLSFEPENLPQALLEKCAAVSVKPNAIKDLVEAMSGVSNVATEVDVNLKDITALLDNEVEEEENFQKQFGKRSTNPMFENIRKELALFSEGHRKGSQSNNDLHKAMNAHITNLKLLGGPIEDIKNALPSKDKEKSSEDDAVTGDLKRLISKVEEMKSQRNMLEEQFRTEVQKDDITHRIVTQEGGNKQVMFDQEIQKHKKVEELIMQNLRAQDNILRALTDANVKYAPIRRKFSDVAARREMMIKDLMNSFDVYEDLLAKSQKGQEFYRKLESNVSKLLTRCQGLCKIQAEEREQIMNRHKPKDPPPRPMAPKPDNTVPDPTSASIACDGSLPTATMPPQPTLNTIPGFEGPKLKDYLPFMKPKTFGKDRDKNKRSSSRPESDNARSMPGDLPGSAPGLPQNLPNQGDLSSYLPRADLQNPSIPQVSAFTGSQHPTRGQSASPTFRPPFNPTHVDVGQSYSSPGPSPAPSPALPSPAHSPLPRQQFRSQSLSPVPHNGAQNPTQSQEYHSLPVGYNSGYLPQGQSSQYPAMSQGQMPGYQGVPQGQIPASGSDSSRQGMIPTQPPGNYYKDDPRQFPQVRDPRLSAATGTVEQQSGHSLTQMMTGQQIPSSQLQHSQSNMVVSQAQAVDNVGQGPSSHGSQFYQNQYQPTFQNVSMQQPQQISQAQQFQGVVSQSQQQYSNSVASDVQKMNQQQNMYANQQVNSSGYPTNQNAPNKNLAMANQIDSYTGGRASPANIHLGLPYASTHQSRPATSISHGFDKFYTVDSGERNLEYGHQPHDHRGYVPIQSGGPQLHNSKWDAEFPQAQKKENDAKEDPRYQTDGFGKLYMQTGMPYASTHMSIPAIATSHISTQNLSQSNAVPVLTYGHLGYGPLSSTSQSATNLTQTSSVQASAKQQVSVTQLPSAQQQMPRFPSGMPYANTSQSMPAMSFSKMSNATQNPVMSSNSAQSYMNMSTTHTKTQTVTSNVYGNQGNYMSMHQPQQQLQSQQGPQYMQSQVQPQTSDRGPQSLGGSFSQGQQLSQQTGQQMYYQQQASGYPQQSMASYPGVQQQSQNMAQQTQQRTQQQLPQQMTQLPQPPQRMGHYPQQMVKQPPQQMAQQPSQQMAQQPPQQMAQQPPQQMAQQPPQQMVQQPQQQRFQQPPQQMTQQPTQQMTQQFPQQRFGQQMAQPSQIHPVVQQQYPQQMTQLPQQQAQARMLHQGMMQAQGLPSQHLPQGIMQQQQGLVQQQQQMSSVSNYQYPSGVSYQTTSGTSTQLSTGTAYQSSIGGGYPQAARGGSYQQPNSGSYQPYPASPQAPNVYQTVQEPQRNQLSGSQQELQGLFDSSQSAPLQPLQPLVVSQPHPAPVEMTPQTTTPPTSSLSPPMKQISIAPEQKSHRRQDSSASTTSLDDILSTSPSIPPKSATDHMLTPKVLTAQEIEQQKEEAVLKNQLARQSSKGPFTDPLVKDRFVGEVEKLAKYVESLTKPTCSGPTNLDLAWKELTDEQDRGGKKSSMAIARCYPAKNREQDSMPYDENRIVLATMKDDYINASSVVDLSPNCPKFITTQSPLPVTLTDFWVMVYEQGSEVIVMLSSETEQGKKFPEYWPQQKGRTEYHGPITLTLQSIKDKVNWVERIIHVNHSEKKQGRTVVQLQYKNWPVSNGIGRTGVFMLVYTCMQDIEHGKGVSGIMDVAKKMFRQRRLAMKEKLQLKYAYEAILFYTQDILAKEGILVKKASFGDKLPHPGEKSNQWTPTEDVLFGSSMPVNILRTNVAKMGLHAIQPTAEEKGTSMEHPKSGLSENLPDVVQRSDIKEKEQGAGTSLEQQSDSVHCSPKLPHSGSNSSLKSLDSASHRSLDSVSLPSFDSAPESKEGSPFHQPVRPGNQLSLADLQNPHTFDLGTSEGKKKITKANFQQKTSGLSDRSGDPADPLSSLDPLWSLNK</sequence>
<evidence type="ECO:0000259" key="8">
    <source>
        <dbReference type="PROSITE" id="PS51180"/>
    </source>
</evidence>
<evidence type="ECO:0008006" key="11">
    <source>
        <dbReference type="Google" id="ProtNLM"/>
    </source>
</evidence>
<feature type="domain" description="BRO1" evidence="8">
    <location>
        <begin position="8"/>
        <end position="397"/>
    </location>
</feature>
<feature type="compositionally biased region" description="Pro residues" evidence="6">
    <location>
        <begin position="873"/>
        <end position="888"/>
    </location>
</feature>
<dbReference type="SMART" id="SM01041">
    <property type="entry name" value="BRO1"/>
    <property type="match status" value="1"/>
</dbReference>
<dbReference type="EnsemblMetazoa" id="G24973.1">
    <property type="protein sequence ID" value="G24973.1:cds"/>
    <property type="gene ID" value="G24973"/>
</dbReference>
<dbReference type="PANTHER" id="PTHR23030:SF30">
    <property type="entry name" value="TYROSINE-PROTEIN PHOSPHATASE NON-RECEPTOR TYPE 23"/>
    <property type="match status" value="1"/>
</dbReference>
<dbReference type="Gene3D" id="1.20.120.560">
    <property type="entry name" value="alix/aip1 in complex with the ypdl late domain"/>
    <property type="match status" value="1"/>
</dbReference>
<dbReference type="CDD" id="cd09234">
    <property type="entry name" value="V_HD-PTP_like"/>
    <property type="match status" value="1"/>
</dbReference>
<feature type="compositionally biased region" description="Polar residues" evidence="6">
    <location>
        <begin position="2203"/>
        <end position="2214"/>
    </location>
</feature>
<dbReference type="PROSITE" id="PS50055">
    <property type="entry name" value="TYR_PHOSPHATASE_PTP"/>
    <property type="match status" value="1"/>
</dbReference>
<feature type="compositionally biased region" description="Polar residues" evidence="6">
    <location>
        <begin position="996"/>
        <end position="1027"/>
    </location>
</feature>
<dbReference type="GO" id="GO:0005768">
    <property type="term" value="C:endosome"/>
    <property type="evidence" value="ECO:0007669"/>
    <property type="project" value="UniProtKB-SubCell"/>
</dbReference>
<evidence type="ECO:0000259" key="7">
    <source>
        <dbReference type="PROSITE" id="PS50055"/>
    </source>
</evidence>
<dbReference type="SMART" id="SM00404">
    <property type="entry name" value="PTPc_motif"/>
    <property type="match status" value="1"/>
</dbReference>
<feature type="compositionally biased region" description="Basic and acidic residues" evidence="6">
    <location>
        <begin position="775"/>
        <end position="793"/>
    </location>
</feature>
<keyword evidence="4" id="KW-0967">Endosome</keyword>
<evidence type="ECO:0000313" key="10">
    <source>
        <dbReference type="Proteomes" id="UP000005408"/>
    </source>
</evidence>
<feature type="compositionally biased region" description="Low complexity" evidence="6">
    <location>
        <begin position="1458"/>
        <end position="1590"/>
    </location>
</feature>
<comment type="subcellular location">
    <subcellularLocation>
        <location evidence="2">Cytoplasm</location>
    </subcellularLocation>
    <subcellularLocation>
        <location evidence="1">Endosome</location>
    </subcellularLocation>
</comment>
<dbReference type="Pfam" id="PF00102">
    <property type="entry name" value="Y_phosphatase"/>
    <property type="match status" value="2"/>
</dbReference>
<dbReference type="InterPro" id="IPR003595">
    <property type="entry name" value="Tyr_Pase_cat"/>
</dbReference>
<dbReference type="Gene3D" id="1.25.40.280">
    <property type="entry name" value="alix/aip1 like domains"/>
    <property type="match status" value="1"/>
</dbReference>
<feature type="compositionally biased region" description="Polar residues" evidence="6">
    <location>
        <begin position="2295"/>
        <end position="2305"/>
    </location>
</feature>
<dbReference type="SMART" id="SM00194">
    <property type="entry name" value="PTPc"/>
    <property type="match status" value="1"/>
</dbReference>
<dbReference type="InterPro" id="IPR038499">
    <property type="entry name" value="BRO1_sf"/>
</dbReference>
<feature type="compositionally biased region" description="Low complexity" evidence="6">
    <location>
        <begin position="1787"/>
        <end position="1802"/>
    </location>
</feature>
<feature type="compositionally biased region" description="Low complexity" evidence="6">
    <location>
        <begin position="1417"/>
        <end position="1446"/>
    </location>
</feature>
<dbReference type="GO" id="GO:0004725">
    <property type="term" value="F:protein tyrosine phosphatase activity"/>
    <property type="evidence" value="ECO:0007669"/>
    <property type="project" value="InterPro"/>
</dbReference>
<feature type="region of interest" description="Disordered" evidence="6">
    <location>
        <begin position="1650"/>
        <end position="1703"/>
    </location>
</feature>
<reference evidence="9" key="1">
    <citation type="submission" date="2022-08" db="UniProtKB">
        <authorList>
            <consortium name="EnsemblMetazoa"/>
        </authorList>
    </citation>
    <scope>IDENTIFICATION</scope>
    <source>
        <strain evidence="9">05x7-T-G4-1.051#20</strain>
    </source>
</reference>
<feature type="compositionally biased region" description="Polar residues" evidence="6">
    <location>
        <begin position="956"/>
        <end position="966"/>
    </location>
</feature>
<evidence type="ECO:0000256" key="4">
    <source>
        <dbReference type="ARBA" id="ARBA00022753"/>
    </source>
</evidence>
<dbReference type="Pfam" id="PF03097">
    <property type="entry name" value="BRO1"/>
    <property type="match status" value="1"/>
</dbReference>
<feature type="coiled-coil region" evidence="5">
    <location>
        <begin position="554"/>
        <end position="581"/>
    </location>
</feature>
<feature type="region of interest" description="Disordered" evidence="6">
    <location>
        <begin position="706"/>
        <end position="1027"/>
    </location>
</feature>
<dbReference type="GO" id="GO:0045022">
    <property type="term" value="P:early endosome to late endosome transport"/>
    <property type="evidence" value="ECO:0007669"/>
    <property type="project" value="TreeGrafter"/>
</dbReference>
<keyword evidence="10" id="KW-1185">Reference proteome</keyword>
<evidence type="ECO:0000256" key="3">
    <source>
        <dbReference type="ARBA" id="ARBA00022490"/>
    </source>
</evidence>
<feature type="compositionally biased region" description="Polar residues" evidence="6">
    <location>
        <begin position="828"/>
        <end position="852"/>
    </location>
</feature>
<feature type="region of interest" description="Disordered" evidence="6">
    <location>
        <begin position="2170"/>
        <end position="2326"/>
    </location>
</feature>
<accession>A0A8W8KTH3</accession>
<dbReference type="Pfam" id="PF13949">
    <property type="entry name" value="ALIX_LYPXL_bnd"/>
    <property type="match status" value="1"/>
</dbReference>
<feature type="compositionally biased region" description="Basic and acidic residues" evidence="6">
    <location>
        <begin position="2192"/>
        <end position="2201"/>
    </location>
</feature>
<dbReference type="Gene3D" id="3.90.190.10">
    <property type="entry name" value="Protein tyrosine phosphatase superfamily"/>
    <property type="match status" value="2"/>
</dbReference>
<evidence type="ECO:0000256" key="2">
    <source>
        <dbReference type="ARBA" id="ARBA00004496"/>
    </source>
</evidence>
<evidence type="ECO:0000256" key="5">
    <source>
        <dbReference type="SAM" id="Coils"/>
    </source>
</evidence>
<feature type="compositionally biased region" description="Low complexity" evidence="6">
    <location>
        <begin position="1755"/>
        <end position="1769"/>
    </location>
</feature>
<organism evidence="9 10">
    <name type="scientific">Magallana gigas</name>
    <name type="common">Pacific oyster</name>
    <name type="synonym">Crassostrea gigas</name>
    <dbReference type="NCBI Taxonomy" id="29159"/>
    <lineage>
        <taxon>Eukaryota</taxon>
        <taxon>Metazoa</taxon>
        <taxon>Spiralia</taxon>
        <taxon>Lophotrochozoa</taxon>
        <taxon>Mollusca</taxon>
        <taxon>Bivalvia</taxon>
        <taxon>Autobranchia</taxon>
        <taxon>Pteriomorphia</taxon>
        <taxon>Ostreida</taxon>
        <taxon>Ostreoidea</taxon>
        <taxon>Ostreidae</taxon>
        <taxon>Magallana</taxon>
    </lineage>
</organism>
<feature type="compositionally biased region" description="Polar residues" evidence="6">
    <location>
        <begin position="894"/>
        <end position="917"/>
    </location>
</feature>
<feature type="compositionally biased region" description="Low complexity" evidence="6">
    <location>
        <begin position="2223"/>
        <end position="2234"/>
    </location>
</feature>
<feature type="compositionally biased region" description="Low complexity" evidence="6">
    <location>
        <begin position="1650"/>
        <end position="1666"/>
    </location>
</feature>
<name>A0A8W8KTH3_MAGGI</name>
<dbReference type="PANTHER" id="PTHR23030">
    <property type="entry name" value="PCD6 INTERACTING PROTEIN-RELATED"/>
    <property type="match status" value="1"/>
</dbReference>
<dbReference type="InterPro" id="IPR025304">
    <property type="entry name" value="ALIX_V_dom"/>
</dbReference>
<feature type="region of interest" description="Disordered" evidence="6">
    <location>
        <begin position="1376"/>
        <end position="1590"/>
    </location>
</feature>
<feature type="domain" description="Tyrosine-protein phosphatase" evidence="7">
    <location>
        <begin position="1909"/>
        <end position="2105"/>
    </location>
</feature>
<dbReference type="InterPro" id="IPR000242">
    <property type="entry name" value="PTP_cat"/>
</dbReference>
<feature type="compositionally biased region" description="Low complexity" evidence="6">
    <location>
        <begin position="1385"/>
        <end position="1410"/>
    </location>
</feature>
<keyword evidence="3" id="KW-0963">Cytoplasm</keyword>
<evidence type="ECO:0000256" key="6">
    <source>
        <dbReference type="SAM" id="MobiDB-lite"/>
    </source>
</evidence>
<proteinExistence type="predicted"/>
<evidence type="ECO:0000313" key="9">
    <source>
        <dbReference type="EnsemblMetazoa" id="G24973.1:cds"/>
    </source>
</evidence>
<dbReference type="GO" id="GO:0032456">
    <property type="term" value="P:endocytic recycling"/>
    <property type="evidence" value="ECO:0007669"/>
    <property type="project" value="TreeGrafter"/>
</dbReference>
<dbReference type="Proteomes" id="UP000005408">
    <property type="component" value="Unassembled WGS sequence"/>
</dbReference>
<feature type="compositionally biased region" description="Polar residues" evidence="6">
    <location>
        <begin position="1684"/>
        <end position="1693"/>
    </location>
</feature>
<keyword evidence="5" id="KW-0175">Coiled coil</keyword>
<dbReference type="PROSITE" id="PS51180">
    <property type="entry name" value="BRO1"/>
    <property type="match status" value="1"/>
</dbReference>
<dbReference type="InterPro" id="IPR004328">
    <property type="entry name" value="BRO1_dom"/>
</dbReference>
<dbReference type="Gene3D" id="1.20.140.50">
    <property type="entry name" value="alix/aip1 like domains"/>
    <property type="match status" value="1"/>
</dbReference>
<protein>
    <recommendedName>
        <fullName evidence="11">Tyrosine-protein phosphatase non-receptor type 23</fullName>
    </recommendedName>
</protein>
<feature type="compositionally biased region" description="Basic and acidic residues" evidence="6">
    <location>
        <begin position="2170"/>
        <end position="2180"/>
    </location>
</feature>
<feature type="region of interest" description="Disordered" evidence="6">
    <location>
        <begin position="1742"/>
        <end position="1811"/>
    </location>
</feature>
<dbReference type="InterPro" id="IPR029021">
    <property type="entry name" value="Prot-tyrosine_phosphatase-like"/>
</dbReference>
<dbReference type="GO" id="GO:0043328">
    <property type="term" value="P:protein transport to vacuole involved in ubiquitin-dependent protein catabolic process via the multivesicular body sorting pathway"/>
    <property type="evidence" value="ECO:0007669"/>
    <property type="project" value="TreeGrafter"/>
</dbReference>
<feature type="compositionally biased region" description="Low complexity" evidence="6">
    <location>
        <begin position="2311"/>
        <end position="2326"/>
    </location>
</feature>